<dbReference type="Pfam" id="PF13412">
    <property type="entry name" value="HTH_24"/>
    <property type="match status" value="1"/>
</dbReference>
<feature type="domain" description="HTH asnC-type" evidence="4">
    <location>
        <begin position="4"/>
        <end position="67"/>
    </location>
</feature>
<dbReference type="SUPFAM" id="SSF46785">
    <property type="entry name" value="Winged helix' DNA-binding domain"/>
    <property type="match status" value="1"/>
</dbReference>
<dbReference type="InterPro" id="IPR036388">
    <property type="entry name" value="WH-like_DNA-bd_sf"/>
</dbReference>
<dbReference type="Gene3D" id="1.10.10.10">
    <property type="entry name" value="Winged helix-like DNA-binding domain superfamily/Winged helix DNA-binding domain"/>
    <property type="match status" value="1"/>
</dbReference>
<dbReference type="InterPro" id="IPR000485">
    <property type="entry name" value="AsnC-type_HTH_dom"/>
</dbReference>
<dbReference type="GO" id="GO:0003700">
    <property type="term" value="F:DNA-binding transcription factor activity"/>
    <property type="evidence" value="ECO:0007669"/>
    <property type="project" value="InterPro"/>
</dbReference>
<dbReference type="PROSITE" id="PS50956">
    <property type="entry name" value="HTH_ASNC_2"/>
    <property type="match status" value="1"/>
</dbReference>
<keyword evidence="1" id="KW-0805">Transcription regulation</keyword>
<dbReference type="GO" id="GO:0043565">
    <property type="term" value="F:sequence-specific DNA binding"/>
    <property type="evidence" value="ECO:0007669"/>
    <property type="project" value="InterPro"/>
</dbReference>
<evidence type="ECO:0000313" key="6">
    <source>
        <dbReference type="Proteomes" id="UP000319894"/>
    </source>
</evidence>
<dbReference type="SMART" id="SM00418">
    <property type="entry name" value="HTH_ARSR"/>
    <property type="match status" value="1"/>
</dbReference>
<dbReference type="OrthoDB" id="33200at2157"/>
<evidence type="ECO:0000256" key="1">
    <source>
        <dbReference type="ARBA" id="ARBA00023015"/>
    </source>
</evidence>
<evidence type="ECO:0000259" key="4">
    <source>
        <dbReference type="PROSITE" id="PS50956"/>
    </source>
</evidence>
<dbReference type="PANTHER" id="PTHR43413:SF4">
    <property type="entry name" value="HTH-TYPE TRANSCRIPTIONAL REGULATOR LYSM"/>
    <property type="match status" value="1"/>
</dbReference>
<dbReference type="EMBL" id="QMDX01000004">
    <property type="protein sequence ID" value="TSD14383.1"/>
    <property type="molecule type" value="Genomic_DNA"/>
</dbReference>
<evidence type="ECO:0000313" key="5">
    <source>
        <dbReference type="EMBL" id="TSD14383.1"/>
    </source>
</evidence>
<dbReference type="RefSeq" id="WP_144261833.1">
    <property type="nucleotide sequence ID" value="NZ_QMDX01000004.1"/>
</dbReference>
<keyword evidence="6" id="KW-1185">Reference proteome</keyword>
<accession>A0A554NAI1</accession>
<dbReference type="InterPro" id="IPR019888">
    <property type="entry name" value="Tscrpt_reg_AsnC-like"/>
</dbReference>
<dbReference type="InterPro" id="IPR011991">
    <property type="entry name" value="ArsR-like_HTH"/>
</dbReference>
<keyword evidence="2" id="KW-0238">DNA-binding</keyword>
<comment type="caution">
    <text evidence="5">The sequence shown here is derived from an EMBL/GenBank/DDBJ whole genome shotgun (WGS) entry which is preliminary data.</text>
</comment>
<dbReference type="InterPro" id="IPR056526">
    <property type="entry name" value="TRASH_HVO_1752"/>
</dbReference>
<proteinExistence type="predicted"/>
<dbReference type="SMART" id="SM00746">
    <property type="entry name" value="TRASH"/>
    <property type="match status" value="1"/>
</dbReference>
<gene>
    <name evidence="5" type="ORF">DP107_09055</name>
</gene>
<dbReference type="SMART" id="SM00344">
    <property type="entry name" value="HTH_ASNC"/>
    <property type="match status" value="1"/>
</dbReference>
<reference evidence="5 6" key="1">
    <citation type="submission" date="2018-06" db="EMBL/GenBank/DDBJ databases">
        <title>Natronomonas sp. F16-60 a new haloarchaeon isolated from a solar saltern of Isla Cristina, Huelva, Spain.</title>
        <authorList>
            <person name="Duran-Viseras A."/>
            <person name="Sanchez-Porro C."/>
            <person name="Ventosa A."/>
        </authorList>
    </citation>
    <scope>NUCLEOTIDE SEQUENCE [LARGE SCALE GENOMIC DNA]</scope>
    <source>
        <strain evidence="5 6">F16-60</strain>
    </source>
</reference>
<dbReference type="InParanoid" id="A0A554NAI1"/>
<dbReference type="PRINTS" id="PR00033">
    <property type="entry name" value="HTHASNC"/>
</dbReference>
<protein>
    <submittedName>
        <fullName evidence="5">ArsR family transcriptional regulator</fullName>
    </submittedName>
</protein>
<dbReference type="CDD" id="cd00090">
    <property type="entry name" value="HTH_ARSR"/>
    <property type="match status" value="1"/>
</dbReference>
<dbReference type="Pfam" id="PF24273">
    <property type="entry name" value="TRASH_HVO_1752_C"/>
    <property type="match status" value="1"/>
</dbReference>
<organism evidence="5 6">
    <name type="scientific">Haloglomus irregulare</name>
    <dbReference type="NCBI Taxonomy" id="2234134"/>
    <lineage>
        <taxon>Archaea</taxon>
        <taxon>Methanobacteriati</taxon>
        <taxon>Methanobacteriota</taxon>
        <taxon>Stenosarchaea group</taxon>
        <taxon>Halobacteria</taxon>
        <taxon>Halobacteriales</taxon>
        <taxon>Natronomonadaceae</taxon>
        <taxon>Haloglomus</taxon>
    </lineage>
</organism>
<dbReference type="InterPro" id="IPR011017">
    <property type="entry name" value="TRASH_dom"/>
</dbReference>
<dbReference type="InterPro" id="IPR001845">
    <property type="entry name" value="HTH_ArsR_DNA-bd_dom"/>
</dbReference>
<evidence type="ECO:0000256" key="2">
    <source>
        <dbReference type="ARBA" id="ARBA00023125"/>
    </source>
</evidence>
<dbReference type="InterPro" id="IPR036390">
    <property type="entry name" value="WH_DNA-bd_sf"/>
</dbReference>
<dbReference type="InterPro" id="IPR050684">
    <property type="entry name" value="HTH-Siroheme_Decarb"/>
</dbReference>
<sequence length="196" mass="21200">MRDLDDTDREILRLLLADGRRPYADIAERVDLSPPAVSDRVERLQDLGVIERFTVDIDGSTLRDGVQVLVTLRPDGHRVGDVRETLAGLDGVEHVFETADGRLLASMAAPDGEVRGRLAGALDMAAVREFSVDLLAGAEWTPALGDATIGIDCVECGNTVTEEGVLAEVGGERRAFCCASCEAAFRERYEELERGA</sequence>
<dbReference type="Proteomes" id="UP000319894">
    <property type="component" value="Unassembled WGS sequence"/>
</dbReference>
<evidence type="ECO:0000256" key="3">
    <source>
        <dbReference type="ARBA" id="ARBA00023163"/>
    </source>
</evidence>
<keyword evidence="3" id="KW-0804">Transcription</keyword>
<dbReference type="PANTHER" id="PTHR43413">
    <property type="entry name" value="TRANSCRIPTIONAL REGULATOR, ASNC FAMILY"/>
    <property type="match status" value="1"/>
</dbReference>
<dbReference type="AlphaFoldDB" id="A0A554NAI1"/>
<name>A0A554NAI1_9EURY</name>